<dbReference type="Pfam" id="PF00724">
    <property type="entry name" value="Oxidored_FMN"/>
    <property type="match status" value="1"/>
</dbReference>
<organism evidence="6 7">
    <name type="scientific">Talaromyces proteolyticus</name>
    <dbReference type="NCBI Taxonomy" id="1131652"/>
    <lineage>
        <taxon>Eukaryota</taxon>
        <taxon>Fungi</taxon>
        <taxon>Dikarya</taxon>
        <taxon>Ascomycota</taxon>
        <taxon>Pezizomycotina</taxon>
        <taxon>Eurotiomycetes</taxon>
        <taxon>Eurotiomycetidae</taxon>
        <taxon>Eurotiales</taxon>
        <taxon>Trichocomaceae</taxon>
        <taxon>Talaromyces</taxon>
        <taxon>Talaromyces sect. Bacilispori</taxon>
    </lineage>
</organism>
<evidence type="ECO:0000256" key="4">
    <source>
        <dbReference type="ARBA" id="ARBA00023002"/>
    </source>
</evidence>
<evidence type="ECO:0000313" key="6">
    <source>
        <dbReference type="EMBL" id="KAH8705253.1"/>
    </source>
</evidence>
<dbReference type="InterPro" id="IPR001155">
    <property type="entry name" value="OxRdtase_FMN_N"/>
</dbReference>
<proteinExistence type="inferred from homology"/>
<dbReference type="RefSeq" id="XP_046077874.1">
    <property type="nucleotide sequence ID" value="XM_046214835.1"/>
</dbReference>
<keyword evidence="2" id="KW-0285">Flavoprotein</keyword>
<evidence type="ECO:0000259" key="5">
    <source>
        <dbReference type="Pfam" id="PF00724"/>
    </source>
</evidence>
<accession>A0AAD4Q642</accession>
<dbReference type="PANTHER" id="PTHR43656:SF2">
    <property type="entry name" value="BINDING OXIDOREDUCTASE, PUTATIVE (AFU_ORTHOLOGUE AFUA_2G08260)-RELATED"/>
    <property type="match status" value="1"/>
</dbReference>
<comment type="caution">
    <text evidence="6">The sequence shown here is derived from an EMBL/GenBank/DDBJ whole genome shotgun (WGS) entry which is preliminary data.</text>
</comment>
<evidence type="ECO:0000313" key="7">
    <source>
        <dbReference type="Proteomes" id="UP001201262"/>
    </source>
</evidence>
<evidence type="ECO:0000256" key="1">
    <source>
        <dbReference type="ARBA" id="ARBA00005979"/>
    </source>
</evidence>
<dbReference type="EMBL" id="JAJTJA010000001">
    <property type="protein sequence ID" value="KAH8705253.1"/>
    <property type="molecule type" value="Genomic_DNA"/>
</dbReference>
<keyword evidence="3" id="KW-0288">FMN</keyword>
<sequence length="413" mass="44462">MDSAIAQPLTLKCGLELKNRLVKAAMAEMLGDKNGLPTETLNKVYAEWGRGGWGMILTGNVQVDVAFLGTSKDNTVNPNHKEELIRTWKSWAAACKQEGTPAIMQINHPGRQSPLGAGTKGIFTKNLAPSPVAINLGPGVVAKVASSLVFGCPREMTQADIDNVIQQFVYTSRLAAETGFQGVEIHAAHGYLLAQFLSSKTNLRTDAYGKSPAGRAKIVVEIIKAIRGAVPDKGFCVGIKLNSVDHQSANELRDCIEQLKQIVEAGVDFVEVSGGSYEDPTMLQATPAEPVPEKSARTVAREAFFLEFAQAIRGEFPDVPLLVTGGFRTRGGIAKAIEDGGCDMAGLGRPAVLNPTLPKDILFNPNVSEENSRLVTKTIPPSWIARFTGIKSLGSGAETMWYSKQMEKRVRSL</sequence>
<dbReference type="AlphaFoldDB" id="A0AAD4Q642"/>
<dbReference type="GO" id="GO:0010181">
    <property type="term" value="F:FMN binding"/>
    <property type="evidence" value="ECO:0007669"/>
    <property type="project" value="InterPro"/>
</dbReference>
<comment type="similarity">
    <text evidence="1">Belongs to the NADH:flavin oxidoreductase/NADH oxidase family.</text>
</comment>
<evidence type="ECO:0000256" key="2">
    <source>
        <dbReference type="ARBA" id="ARBA00022630"/>
    </source>
</evidence>
<protein>
    <submittedName>
        <fullName evidence="6">FMN binding oxidoreductase</fullName>
    </submittedName>
</protein>
<dbReference type="SUPFAM" id="SSF51395">
    <property type="entry name" value="FMN-linked oxidoreductases"/>
    <property type="match status" value="1"/>
</dbReference>
<evidence type="ECO:0000256" key="3">
    <source>
        <dbReference type="ARBA" id="ARBA00022643"/>
    </source>
</evidence>
<dbReference type="CDD" id="cd04733">
    <property type="entry name" value="OYE_like_2_FMN"/>
    <property type="match status" value="1"/>
</dbReference>
<name>A0AAD4Q642_9EURO</name>
<keyword evidence="4" id="KW-0560">Oxidoreductase</keyword>
<dbReference type="GeneID" id="70245122"/>
<reference evidence="6" key="1">
    <citation type="submission" date="2021-12" db="EMBL/GenBank/DDBJ databases">
        <title>Convergent genome expansion in fungi linked to evolution of root-endophyte symbiosis.</title>
        <authorList>
            <consortium name="DOE Joint Genome Institute"/>
            <person name="Ke Y.-H."/>
            <person name="Bonito G."/>
            <person name="Liao H.-L."/>
            <person name="Looney B."/>
            <person name="Rojas-Flechas A."/>
            <person name="Nash J."/>
            <person name="Hameed K."/>
            <person name="Schadt C."/>
            <person name="Martin F."/>
            <person name="Crous P.W."/>
            <person name="Miettinen O."/>
            <person name="Magnuson J.K."/>
            <person name="Labbe J."/>
            <person name="Jacobson D."/>
            <person name="Doktycz M.J."/>
            <person name="Veneault-Fourrey C."/>
            <person name="Kuo A."/>
            <person name="Mondo S."/>
            <person name="Calhoun S."/>
            <person name="Riley R."/>
            <person name="Ohm R."/>
            <person name="LaButti K."/>
            <person name="Andreopoulos B."/>
            <person name="Pangilinan J."/>
            <person name="Nolan M."/>
            <person name="Tritt A."/>
            <person name="Clum A."/>
            <person name="Lipzen A."/>
            <person name="Daum C."/>
            <person name="Barry K."/>
            <person name="Grigoriev I.V."/>
            <person name="Vilgalys R."/>
        </authorList>
    </citation>
    <scope>NUCLEOTIDE SEQUENCE</scope>
    <source>
        <strain evidence="6">PMI_201</strain>
    </source>
</reference>
<dbReference type="InterPro" id="IPR051799">
    <property type="entry name" value="NADH_flavin_oxidoreductase"/>
</dbReference>
<dbReference type="Gene3D" id="3.20.20.70">
    <property type="entry name" value="Aldolase class I"/>
    <property type="match status" value="1"/>
</dbReference>
<dbReference type="GO" id="GO:0016491">
    <property type="term" value="F:oxidoreductase activity"/>
    <property type="evidence" value="ECO:0007669"/>
    <property type="project" value="UniProtKB-KW"/>
</dbReference>
<feature type="domain" description="NADH:flavin oxidoreductase/NADH oxidase N-terminal" evidence="5">
    <location>
        <begin position="7"/>
        <end position="360"/>
    </location>
</feature>
<dbReference type="InterPro" id="IPR013785">
    <property type="entry name" value="Aldolase_TIM"/>
</dbReference>
<keyword evidence="7" id="KW-1185">Reference proteome</keyword>
<dbReference type="PANTHER" id="PTHR43656">
    <property type="entry name" value="BINDING OXIDOREDUCTASE, PUTATIVE (AFU_ORTHOLOGUE AFUA_2G08260)-RELATED"/>
    <property type="match status" value="1"/>
</dbReference>
<dbReference type="Proteomes" id="UP001201262">
    <property type="component" value="Unassembled WGS sequence"/>
</dbReference>
<gene>
    <name evidence="6" type="ORF">BGW36DRAFT_367190</name>
</gene>